<dbReference type="Proteomes" id="UP001141552">
    <property type="component" value="Unassembled WGS sequence"/>
</dbReference>
<dbReference type="PANTHER" id="PTHR45669">
    <property type="entry name" value="GLUTAREDOXIN DOMAIN-CONTAINING CYSTEINE-RICH PROTEIN CG12206-RELATED"/>
    <property type="match status" value="1"/>
</dbReference>
<evidence type="ECO:0000256" key="1">
    <source>
        <dbReference type="SAM" id="MobiDB-lite"/>
    </source>
</evidence>
<protein>
    <recommendedName>
        <fullName evidence="2">Glutaredoxin domain-containing protein</fullName>
    </recommendedName>
</protein>
<dbReference type="CDD" id="cd03031">
    <property type="entry name" value="GRX_GRX_like"/>
    <property type="match status" value="1"/>
</dbReference>
<dbReference type="EMBL" id="JAKUCV010000014">
    <property type="protein sequence ID" value="KAJ4851584.1"/>
    <property type="molecule type" value="Genomic_DNA"/>
</dbReference>
<dbReference type="Gene3D" id="3.40.30.10">
    <property type="entry name" value="Glutaredoxin"/>
    <property type="match status" value="1"/>
</dbReference>
<dbReference type="SUPFAM" id="SSF52833">
    <property type="entry name" value="Thioredoxin-like"/>
    <property type="match status" value="1"/>
</dbReference>
<dbReference type="Pfam" id="PF23733">
    <property type="entry name" value="GRXCR1-2_C"/>
    <property type="match status" value="1"/>
</dbReference>
<evidence type="ECO:0000259" key="2">
    <source>
        <dbReference type="Pfam" id="PF00462"/>
    </source>
</evidence>
<sequence>MGCNSSKRVDATTDVYRPAPTSFAKFDINSIEEPWIVVDNKDLQETQNKPSHVPAPLLDKLNKLEADTPHSWDEVSKALEDLKPTFNDKNPEPKHNQTSPQTLEKKDQTLKKSNSIHTLEELDAKLSSKPEKEELKKAESSRFPHQLKKKTTEPAGGATELLLSDRVAVESGGGVIKPVKENIFILKDRLERQKEGKPVMKWDPLRDYPEKCPPGGADSVVVYTTSLRGVRRTFEDCTRVSSLLELHHVVFDERDVSLHGEFLNELRELVGEEGASALPRVFVKGRYVGGAEEVVELNESGRLGRMLVHARVERVLGRQACEGCGDATFVPCLECGGSCKVFLEDGTKERCGKCNENGLVRCPTCH</sequence>
<dbReference type="FunFam" id="3.40.30.10:FF:000273">
    <property type="entry name" value="Glutaredoxin family protein"/>
    <property type="match status" value="1"/>
</dbReference>
<organism evidence="3 4">
    <name type="scientific">Turnera subulata</name>
    <dbReference type="NCBI Taxonomy" id="218843"/>
    <lineage>
        <taxon>Eukaryota</taxon>
        <taxon>Viridiplantae</taxon>
        <taxon>Streptophyta</taxon>
        <taxon>Embryophyta</taxon>
        <taxon>Tracheophyta</taxon>
        <taxon>Spermatophyta</taxon>
        <taxon>Magnoliopsida</taxon>
        <taxon>eudicotyledons</taxon>
        <taxon>Gunneridae</taxon>
        <taxon>Pentapetalae</taxon>
        <taxon>rosids</taxon>
        <taxon>fabids</taxon>
        <taxon>Malpighiales</taxon>
        <taxon>Passifloraceae</taxon>
        <taxon>Turnera</taxon>
    </lineage>
</organism>
<proteinExistence type="predicted"/>
<evidence type="ECO:0000313" key="3">
    <source>
        <dbReference type="EMBL" id="KAJ4851584.1"/>
    </source>
</evidence>
<feature type="compositionally biased region" description="Basic and acidic residues" evidence="1">
    <location>
        <begin position="60"/>
        <end position="83"/>
    </location>
</feature>
<reference evidence="3" key="2">
    <citation type="journal article" date="2023" name="Plants (Basel)">
        <title>Annotation of the Turnera subulata (Passifloraceae) Draft Genome Reveals the S-Locus Evolved after the Divergence of Turneroideae from Passifloroideae in a Stepwise Manner.</title>
        <authorList>
            <person name="Henning P.M."/>
            <person name="Roalson E.H."/>
            <person name="Mir W."/>
            <person name="McCubbin A.G."/>
            <person name="Shore J.S."/>
        </authorList>
    </citation>
    <scope>NUCLEOTIDE SEQUENCE</scope>
    <source>
        <strain evidence="3">F60SS</strain>
    </source>
</reference>
<comment type="caution">
    <text evidence="3">The sequence shown here is derived from an EMBL/GenBank/DDBJ whole genome shotgun (WGS) entry which is preliminary data.</text>
</comment>
<feature type="domain" description="Glutaredoxin" evidence="2">
    <location>
        <begin position="220"/>
        <end position="288"/>
    </location>
</feature>
<dbReference type="InterPro" id="IPR036249">
    <property type="entry name" value="Thioredoxin-like_sf"/>
</dbReference>
<dbReference type="AlphaFoldDB" id="A0A9Q0GJQ9"/>
<evidence type="ECO:0000313" key="4">
    <source>
        <dbReference type="Proteomes" id="UP001141552"/>
    </source>
</evidence>
<feature type="region of interest" description="Disordered" evidence="1">
    <location>
        <begin position="42"/>
        <end position="154"/>
    </location>
</feature>
<dbReference type="PANTHER" id="PTHR45669:SF7">
    <property type="entry name" value="F1N19.7"/>
    <property type="match status" value="1"/>
</dbReference>
<reference evidence="3" key="1">
    <citation type="submission" date="2022-02" db="EMBL/GenBank/DDBJ databases">
        <authorList>
            <person name="Henning P.M."/>
            <person name="McCubbin A.G."/>
            <person name="Shore J.S."/>
        </authorList>
    </citation>
    <scope>NUCLEOTIDE SEQUENCE</scope>
    <source>
        <strain evidence="3">F60SS</strain>
        <tissue evidence="3">Leaves</tissue>
    </source>
</reference>
<dbReference type="InterPro" id="IPR002109">
    <property type="entry name" value="Glutaredoxin"/>
</dbReference>
<accession>A0A9Q0GJQ9</accession>
<feature type="compositionally biased region" description="Basic and acidic residues" evidence="1">
    <location>
        <begin position="118"/>
        <end position="142"/>
    </location>
</feature>
<dbReference type="Pfam" id="PF00462">
    <property type="entry name" value="Glutaredoxin"/>
    <property type="match status" value="1"/>
</dbReference>
<name>A0A9Q0GJQ9_9ROSI</name>
<keyword evidence="4" id="KW-1185">Reference proteome</keyword>
<gene>
    <name evidence="3" type="ORF">Tsubulata_032646</name>
</gene>
<dbReference type="OrthoDB" id="423313at2759"/>
<dbReference type="PROSITE" id="PS51354">
    <property type="entry name" value="GLUTAREDOXIN_2"/>
    <property type="match status" value="1"/>
</dbReference>